<dbReference type="InterPro" id="IPR036291">
    <property type="entry name" value="NAD(P)-bd_dom_sf"/>
</dbReference>
<dbReference type="InterPro" id="IPR002347">
    <property type="entry name" value="SDR_fam"/>
</dbReference>
<comment type="similarity">
    <text evidence="1">Belongs to the short-chain dehydrogenases/reductases (SDR) family.</text>
</comment>
<dbReference type="CDD" id="cd05325">
    <property type="entry name" value="carb_red_sniffer_like_SDR_c"/>
    <property type="match status" value="1"/>
</dbReference>
<dbReference type="SUPFAM" id="SSF51735">
    <property type="entry name" value="NAD(P)-binding Rossmann-fold domains"/>
    <property type="match status" value="1"/>
</dbReference>
<dbReference type="Proteomes" id="UP001629113">
    <property type="component" value="Unassembled WGS sequence"/>
</dbReference>
<comment type="caution">
    <text evidence="2">The sequence shown here is derived from an EMBL/GenBank/DDBJ whole genome shotgun (WGS) entry which is preliminary data.</text>
</comment>
<dbReference type="PANTHER" id="PTHR43544:SF26">
    <property type="entry name" value="SHORT CHAIN DEHYDROGENASE_REDUCTASE FAMILY OXIDOREDUCTASE (JCVI)"/>
    <property type="match status" value="1"/>
</dbReference>
<evidence type="ECO:0000256" key="1">
    <source>
        <dbReference type="ARBA" id="ARBA00006484"/>
    </source>
</evidence>
<dbReference type="EMBL" id="JBFCZG010000001">
    <property type="protein sequence ID" value="KAL3427314.1"/>
    <property type="molecule type" value="Genomic_DNA"/>
</dbReference>
<proteinExistence type="inferred from homology"/>
<evidence type="ECO:0000313" key="3">
    <source>
        <dbReference type="Proteomes" id="UP001629113"/>
    </source>
</evidence>
<dbReference type="Gene3D" id="3.40.50.720">
    <property type="entry name" value="NAD(P)-binding Rossmann-like Domain"/>
    <property type="match status" value="1"/>
</dbReference>
<name>A0ABR4PVL0_9HELO</name>
<protein>
    <submittedName>
        <fullName evidence="2">Aflatoxin biosynthesis ketoreductase nor-1</fullName>
    </submittedName>
</protein>
<dbReference type="PANTHER" id="PTHR43544">
    <property type="entry name" value="SHORT-CHAIN DEHYDROGENASE/REDUCTASE"/>
    <property type="match status" value="1"/>
</dbReference>
<dbReference type="PRINTS" id="PR00081">
    <property type="entry name" value="GDHRDH"/>
</dbReference>
<sequence length="246" mass="25955">MPSMSSNTVYLITGVNRGIGRGIAATLLTRPNITVIGCVRDPDSFDSDFHVAETSKLIVQTISSGSETDAATAIASVQQSHGVLHIDVLIANAGTGTVFNTALDTPVSELRHNFEINTLGPIKLFQAAWPLLAKSKDPKFVYVSSSLGSIELMEPVPDLAYGVSKAAANFFVRKVHSEHKDVVAFAIHPGWAKTANGQAFADSIGVSAPPLSVDDSVAGVLAQIDASTRDKSSGKFLSYDGTSIPW</sequence>
<dbReference type="Pfam" id="PF00106">
    <property type="entry name" value="adh_short"/>
    <property type="match status" value="1"/>
</dbReference>
<evidence type="ECO:0000313" key="2">
    <source>
        <dbReference type="EMBL" id="KAL3427314.1"/>
    </source>
</evidence>
<organism evidence="2 3">
    <name type="scientific">Phlyctema vagabunda</name>
    <dbReference type="NCBI Taxonomy" id="108571"/>
    <lineage>
        <taxon>Eukaryota</taxon>
        <taxon>Fungi</taxon>
        <taxon>Dikarya</taxon>
        <taxon>Ascomycota</taxon>
        <taxon>Pezizomycotina</taxon>
        <taxon>Leotiomycetes</taxon>
        <taxon>Helotiales</taxon>
        <taxon>Dermateaceae</taxon>
        <taxon>Phlyctema</taxon>
    </lineage>
</organism>
<accession>A0ABR4PVL0</accession>
<gene>
    <name evidence="2" type="ORF">PVAG01_00823</name>
</gene>
<dbReference type="InterPro" id="IPR051468">
    <property type="entry name" value="Fungal_SecMetab_SDRs"/>
</dbReference>
<reference evidence="2 3" key="1">
    <citation type="submission" date="2024-06" db="EMBL/GenBank/DDBJ databases">
        <title>Complete genome of Phlyctema vagabunda strain 19-DSS-EL-015.</title>
        <authorList>
            <person name="Fiorenzani C."/>
        </authorList>
    </citation>
    <scope>NUCLEOTIDE SEQUENCE [LARGE SCALE GENOMIC DNA]</scope>
    <source>
        <strain evidence="2 3">19-DSS-EL-015</strain>
    </source>
</reference>
<keyword evidence="3" id="KW-1185">Reference proteome</keyword>